<dbReference type="AlphaFoldDB" id="A0A328XET4"/>
<accession>A0A328XET4</accession>
<dbReference type="EMBL" id="QLSX01000014">
    <property type="protein sequence ID" value="RAR57652.1"/>
    <property type="molecule type" value="Genomic_DNA"/>
</dbReference>
<proteinExistence type="predicted"/>
<evidence type="ECO:0008006" key="3">
    <source>
        <dbReference type="Google" id="ProtNLM"/>
    </source>
</evidence>
<organism evidence="1 2">
    <name type="scientific">Onishia taeanensis</name>
    <dbReference type="NCBI Taxonomy" id="284577"/>
    <lineage>
        <taxon>Bacteria</taxon>
        <taxon>Pseudomonadati</taxon>
        <taxon>Pseudomonadota</taxon>
        <taxon>Gammaproteobacteria</taxon>
        <taxon>Oceanospirillales</taxon>
        <taxon>Halomonadaceae</taxon>
        <taxon>Onishia</taxon>
    </lineage>
</organism>
<protein>
    <recommendedName>
        <fullName evidence="3">RiboL-PSP-HEPN domain-containing protein</fullName>
    </recommendedName>
</protein>
<dbReference type="Proteomes" id="UP000249700">
    <property type="component" value="Unassembled WGS sequence"/>
</dbReference>
<comment type="caution">
    <text evidence="1">The sequence shown here is derived from an EMBL/GenBank/DDBJ whole genome shotgun (WGS) entry which is preliminary data.</text>
</comment>
<name>A0A328XET4_9GAMM</name>
<dbReference type="RefSeq" id="WP_146742504.1">
    <property type="nucleotide sequence ID" value="NZ_QLSX01000014.1"/>
</dbReference>
<gene>
    <name evidence="1" type="ORF">BCL93_11417</name>
</gene>
<dbReference type="OrthoDB" id="7058882at2"/>
<evidence type="ECO:0000313" key="1">
    <source>
        <dbReference type="EMBL" id="RAR57652.1"/>
    </source>
</evidence>
<sequence length="208" mass="23155">MSLSDSVTNFRSGVSEINSITQKAYDTDPSGNDIFSEDQKEFIVSSAFLKMFIFWESFVEDTFAKYLVGEVSTNGTYVNKFVTPNDRGHALKILIGTQKYVDWANHEIVKRLSKLYFEDGEPFSTNISSITTELADLKTIRNAAAHLSSTTQHQLDALASRVLGSQVSNTTVGQFIVQLHPTNTSRTILQNYQDILDVAAENIAANRT</sequence>
<reference evidence="1 2" key="1">
    <citation type="submission" date="2018-06" db="EMBL/GenBank/DDBJ databases">
        <title>Comparative analysis of microorganisms from saline springs in Andes Mountain Range, Colombia.</title>
        <authorList>
            <person name="Rubin E."/>
        </authorList>
    </citation>
    <scope>NUCLEOTIDE SEQUENCE [LARGE SCALE GENOMIC DNA]</scope>
    <source>
        <strain evidence="1 2">USBA-857</strain>
    </source>
</reference>
<evidence type="ECO:0000313" key="2">
    <source>
        <dbReference type="Proteomes" id="UP000249700"/>
    </source>
</evidence>